<reference evidence="1 2" key="1">
    <citation type="submission" date="2015-08" db="EMBL/GenBank/DDBJ databases">
        <title>Draft Genome Sequence of Pseudoalteromonas porphyrae UCD-SED14.</title>
        <authorList>
            <person name="Coil D.A."/>
            <person name="Jospin G."/>
            <person name="Lee R.D."/>
            <person name="Eisen J.A."/>
        </authorList>
    </citation>
    <scope>NUCLEOTIDE SEQUENCE [LARGE SCALE GENOMIC DNA]</scope>
    <source>
        <strain evidence="1 2">UCD-SED14</strain>
    </source>
</reference>
<dbReference type="RefSeq" id="WP_054453605.1">
    <property type="nucleotide sequence ID" value="NZ_LHPH01000006.1"/>
</dbReference>
<accession>A0A0N1EN92</accession>
<evidence type="ECO:0000313" key="1">
    <source>
        <dbReference type="EMBL" id="KPH64142.1"/>
    </source>
</evidence>
<keyword evidence="2" id="KW-1185">Reference proteome</keyword>
<proteinExistence type="predicted"/>
<evidence type="ECO:0000313" key="2">
    <source>
        <dbReference type="Proteomes" id="UP000037848"/>
    </source>
</evidence>
<organism evidence="1 2">
    <name type="scientific">Pseudoalteromonas porphyrae</name>
    <dbReference type="NCBI Taxonomy" id="187330"/>
    <lineage>
        <taxon>Bacteria</taxon>
        <taxon>Pseudomonadati</taxon>
        <taxon>Pseudomonadota</taxon>
        <taxon>Gammaproteobacteria</taxon>
        <taxon>Alteromonadales</taxon>
        <taxon>Pseudoalteromonadaceae</taxon>
        <taxon>Pseudoalteromonas</taxon>
    </lineage>
</organism>
<dbReference type="EMBL" id="LHPH01000006">
    <property type="protein sequence ID" value="KPH64142.1"/>
    <property type="molecule type" value="Genomic_DNA"/>
</dbReference>
<dbReference type="Proteomes" id="UP000037848">
    <property type="component" value="Unassembled WGS sequence"/>
</dbReference>
<dbReference type="PATRIC" id="fig|187330.3.peg.3415"/>
<comment type="caution">
    <text evidence="1">The sequence shown here is derived from an EMBL/GenBank/DDBJ whole genome shotgun (WGS) entry which is preliminary data.</text>
</comment>
<gene>
    <name evidence="1" type="ORF">ADS77_06955</name>
</gene>
<name>A0A0N1EN92_9GAMM</name>
<sequence length="119" mass="13152">MAFSINLNTQRFTARLAINDTISTQHMLAVLADKEGSGEFIDSCNGNIKAAFSMLIAEKLFTIQHVLGVKSAEQLAIRFNNLHPKLARVYTQGVSDWGIKVINLQPAIAFEFIPMEQSA</sequence>
<dbReference type="OrthoDB" id="6294989at2"/>
<protein>
    <submittedName>
        <fullName evidence="1">Uncharacterized protein</fullName>
    </submittedName>
</protein>
<dbReference type="AlphaFoldDB" id="A0A0N1EN92"/>